<reference evidence="5" key="1">
    <citation type="submission" date="2018-08" db="EMBL/GenBank/DDBJ databases">
        <authorList>
            <person name="Hornung B."/>
        </authorList>
    </citation>
    <scope>NUCLEOTIDE SEQUENCE [LARGE SCALE GENOMIC DNA]</scope>
</reference>
<evidence type="ECO:0000256" key="3">
    <source>
        <dbReference type="SAM" id="MobiDB-lite"/>
    </source>
</evidence>
<dbReference type="Gene3D" id="3.10.20.300">
    <property type="entry name" value="mk0293 like domain"/>
    <property type="match status" value="1"/>
</dbReference>
<dbReference type="Gene3D" id="3.30.70.1380">
    <property type="entry name" value="Transcriptional regulatory protein pf0864 domain like"/>
    <property type="match status" value="1"/>
</dbReference>
<feature type="region of interest" description="Disordered" evidence="3">
    <location>
        <begin position="185"/>
        <end position="311"/>
    </location>
</feature>
<organism evidence="4 5">
    <name type="scientific">Propionibacterium australiense</name>
    <dbReference type="NCBI Taxonomy" id="119981"/>
    <lineage>
        <taxon>Bacteria</taxon>
        <taxon>Bacillati</taxon>
        <taxon>Actinomycetota</taxon>
        <taxon>Actinomycetes</taxon>
        <taxon>Propionibacteriales</taxon>
        <taxon>Propionibacteriaceae</taxon>
        <taxon>Propionibacterium</taxon>
    </lineage>
</organism>
<dbReference type="Proteomes" id="UP000263928">
    <property type="component" value="Unassembled WGS sequence"/>
</dbReference>
<proteinExistence type="inferred from homology"/>
<dbReference type="EC" id="4.99.1.12" evidence="2"/>
<gene>
    <name evidence="2" type="primary">larC</name>
    <name evidence="4" type="ORF">PROPAUS_1637</name>
</gene>
<dbReference type="GO" id="GO:0051604">
    <property type="term" value="P:protein maturation"/>
    <property type="evidence" value="ECO:0007669"/>
    <property type="project" value="UniProtKB-UniRule"/>
</dbReference>
<comment type="catalytic activity">
    <reaction evidence="2">
        <text>Ni(II)-pyridinium-3,5-bisthiocarboxylate mononucleotide = pyridinium-3,5-bisthiocarboxylate mononucleotide + Ni(2+)</text>
        <dbReference type="Rhea" id="RHEA:54784"/>
        <dbReference type="ChEBI" id="CHEBI:49786"/>
        <dbReference type="ChEBI" id="CHEBI:137372"/>
        <dbReference type="ChEBI" id="CHEBI:137373"/>
        <dbReference type="EC" id="4.99.1.12"/>
    </reaction>
</comment>
<comment type="function">
    <text evidence="2">Involved in the biosynthesis of a nickel-pincer cofactor ((SCS)Ni(II) pincer complex). Binds Ni(2+), and functions in nickel delivery to pyridinium-3,5-bisthiocarboxylic acid mononucleotide (P2TMN), to form the mature cofactor. Is thus probably required for the activation of nickel-pincer cofactor-dependent enzymes.</text>
</comment>
<keyword evidence="5" id="KW-1185">Reference proteome</keyword>
<evidence type="ECO:0000256" key="2">
    <source>
        <dbReference type="HAMAP-Rule" id="MF_01074"/>
    </source>
</evidence>
<comment type="similarity">
    <text evidence="2">Belongs to the LarC family.</text>
</comment>
<dbReference type="GO" id="GO:0016829">
    <property type="term" value="F:lyase activity"/>
    <property type="evidence" value="ECO:0007669"/>
    <property type="project" value="UniProtKB-UniRule"/>
</dbReference>
<dbReference type="PANTHER" id="PTHR36566">
    <property type="entry name" value="NICKEL INSERTION PROTEIN-RELATED"/>
    <property type="match status" value="1"/>
</dbReference>
<dbReference type="Pfam" id="PF01969">
    <property type="entry name" value="Ni_insertion"/>
    <property type="match status" value="2"/>
</dbReference>
<dbReference type="RefSeq" id="WP_119162055.1">
    <property type="nucleotide sequence ID" value="NZ_LR134442.1"/>
</dbReference>
<accession>A0A383S714</accession>
<evidence type="ECO:0000313" key="5">
    <source>
        <dbReference type="Proteomes" id="UP000263928"/>
    </source>
</evidence>
<evidence type="ECO:0000256" key="1">
    <source>
        <dbReference type="ARBA" id="ARBA00022596"/>
    </source>
</evidence>
<protein>
    <recommendedName>
        <fullName evidence="2">Pyridinium-3,5-bisthiocarboxylic acid mononucleotide nickel insertion protein</fullName>
        <shortName evidence="2">P2TMN nickel insertion protein</shortName>
        <ecNumber evidence="2">4.99.1.12</ecNumber>
    </recommendedName>
    <alternativeName>
        <fullName evidence="2">Nickel-pincer cofactor biosynthesis protein LarC</fullName>
    </alternativeName>
</protein>
<dbReference type="InterPro" id="IPR002822">
    <property type="entry name" value="Ni_insertion"/>
</dbReference>
<dbReference type="AlphaFoldDB" id="A0A383S714"/>
<dbReference type="HAMAP" id="MF_01074">
    <property type="entry name" value="LarC"/>
    <property type="match status" value="1"/>
</dbReference>
<dbReference type="PANTHER" id="PTHR36566:SF1">
    <property type="entry name" value="PYRIDINIUM-3,5-BISTHIOCARBOXYLIC ACID MONONUCLEOTIDE NICKEL INSERTION PROTEIN"/>
    <property type="match status" value="1"/>
</dbReference>
<evidence type="ECO:0000313" key="4">
    <source>
        <dbReference type="EMBL" id="SYZ33717.1"/>
    </source>
</evidence>
<keyword evidence="2" id="KW-0456">Lyase</keyword>
<feature type="compositionally biased region" description="Basic and acidic residues" evidence="3">
    <location>
        <begin position="253"/>
        <end position="297"/>
    </location>
</feature>
<name>A0A383S714_9ACTN</name>
<dbReference type="EMBL" id="UNQJ01000011">
    <property type="protein sequence ID" value="SYZ33717.1"/>
    <property type="molecule type" value="Genomic_DNA"/>
</dbReference>
<keyword evidence="1 2" id="KW-0533">Nickel</keyword>
<dbReference type="GO" id="GO:0016151">
    <property type="term" value="F:nickel cation binding"/>
    <property type="evidence" value="ECO:0007669"/>
    <property type="project" value="UniProtKB-UniRule"/>
</dbReference>
<sequence>MTTLWLDASAGMAGDMMMGALIDAGADIAALQAAVDAVIPGSVRLTARQVTRQGMRATKAEVATLVDDPPHRTWTSIRTLLDQADLASGTRGRALAVFEAIARAEGHVHGVDPEQIHFHEVGALDSIADVVACCEGLRLLGVDRIVATPVTVGAGEVQVAHGLMPVPVPAVAQLALGWPTTAGVVPAGHHGHHHAHDGHGHDRSGQSDDHLGQDRARHGLRDDHSPLGHDHPGPDHAHPEQRGGHSAHGHSRPGHDDVHHGPGDGHSQQGHDHPGPDADGAHTHPHGHDAHEAEHAAGHRGHGGVVGPLPGELCTPTGMALVTVLAEQPGPQPAMTTRAVGVGAGTKDTPGRPNVVRVVLGDEDTQPAGSDEVCELAANIDDLDPRVWPEVLAALMTAGAFDAWSEPALMKKGRPAHVLHVLCAPAQADALSARIMALTSTFGVRRYTGVVRDVLARDWRTVTVDDHAVWIKIGHRDGTIVQVQPEFDDVATLAASLARPIADVLASARAAAEAAGLRPGEHLG</sequence>
<feature type="compositionally biased region" description="Basic and acidic residues" evidence="3">
    <location>
        <begin position="197"/>
        <end position="243"/>
    </location>
</feature>